<dbReference type="PANTHER" id="PTHR43158:SF10">
    <property type="entry name" value="ABC TRANSPORTER ATP-BINDING PROTEIN YTRB"/>
    <property type="match status" value="1"/>
</dbReference>
<evidence type="ECO:0000313" key="6">
    <source>
        <dbReference type="Proteomes" id="UP000050920"/>
    </source>
</evidence>
<dbReference type="AlphaFoldDB" id="A0A0R2NR17"/>
<dbReference type="PROSITE" id="PS00211">
    <property type="entry name" value="ABC_TRANSPORTER_1"/>
    <property type="match status" value="1"/>
</dbReference>
<organism evidence="5 6">
    <name type="scientific">Lactiplantibacillus fabifermentans DSM 21115</name>
    <dbReference type="NCBI Taxonomy" id="1413187"/>
    <lineage>
        <taxon>Bacteria</taxon>
        <taxon>Bacillati</taxon>
        <taxon>Bacillota</taxon>
        <taxon>Bacilli</taxon>
        <taxon>Lactobacillales</taxon>
        <taxon>Lactobacillaceae</taxon>
        <taxon>Lactiplantibacillus</taxon>
    </lineage>
</organism>
<gene>
    <name evidence="5" type="ORF">DY78_GL001049</name>
</gene>
<keyword evidence="3" id="KW-0812">Transmembrane</keyword>
<accession>A0A0R2NR17</accession>
<dbReference type="SMART" id="SM00382">
    <property type="entry name" value="AAA"/>
    <property type="match status" value="1"/>
</dbReference>
<feature type="transmembrane region" description="Helical" evidence="3">
    <location>
        <begin position="134"/>
        <end position="151"/>
    </location>
</feature>
<dbReference type="EMBL" id="AYGX02000137">
    <property type="protein sequence ID" value="KRO26355.1"/>
    <property type="molecule type" value="Genomic_DNA"/>
</dbReference>
<keyword evidence="1" id="KW-0547">Nucleotide-binding</keyword>
<evidence type="ECO:0000259" key="4">
    <source>
        <dbReference type="PROSITE" id="PS50893"/>
    </source>
</evidence>
<dbReference type="PROSITE" id="PS50893">
    <property type="entry name" value="ABC_TRANSPORTER_2"/>
    <property type="match status" value="1"/>
</dbReference>
<evidence type="ECO:0000256" key="2">
    <source>
        <dbReference type="ARBA" id="ARBA00022840"/>
    </source>
</evidence>
<dbReference type="InterPro" id="IPR017871">
    <property type="entry name" value="ABC_transporter-like_CS"/>
</dbReference>
<keyword evidence="3" id="KW-1133">Transmembrane helix</keyword>
<dbReference type="Gene3D" id="3.40.50.300">
    <property type="entry name" value="P-loop containing nucleotide triphosphate hydrolases"/>
    <property type="match status" value="1"/>
</dbReference>
<keyword evidence="6" id="KW-1185">Reference proteome</keyword>
<evidence type="ECO:0000256" key="3">
    <source>
        <dbReference type="SAM" id="Phobius"/>
    </source>
</evidence>
<dbReference type="InterPro" id="IPR003439">
    <property type="entry name" value="ABC_transporter-like_ATP-bd"/>
</dbReference>
<keyword evidence="3" id="KW-0472">Membrane</keyword>
<protein>
    <submittedName>
        <fullName evidence="5">Abc transporter, atp-binding protein</fullName>
    </submittedName>
</protein>
<dbReference type="PANTHER" id="PTHR43158">
    <property type="entry name" value="SKFA PEPTIDE EXPORT ATP-BINDING PROTEIN SKFE"/>
    <property type="match status" value="1"/>
</dbReference>
<dbReference type="InterPro" id="IPR003593">
    <property type="entry name" value="AAA+_ATPase"/>
</dbReference>
<dbReference type="RefSeq" id="WP_024626382.1">
    <property type="nucleotide sequence ID" value="NZ_AYGX02000137.1"/>
</dbReference>
<dbReference type="CDD" id="cd03230">
    <property type="entry name" value="ABC_DR_subfamily_A"/>
    <property type="match status" value="1"/>
</dbReference>
<dbReference type="Pfam" id="PF00005">
    <property type="entry name" value="ABC_tran"/>
    <property type="match status" value="1"/>
</dbReference>
<dbReference type="Proteomes" id="UP000050920">
    <property type="component" value="Unassembled WGS sequence"/>
</dbReference>
<feature type="domain" description="ABC transporter" evidence="4">
    <location>
        <begin position="3"/>
        <end position="228"/>
    </location>
</feature>
<dbReference type="GO" id="GO:0005524">
    <property type="term" value="F:ATP binding"/>
    <property type="evidence" value="ECO:0007669"/>
    <property type="project" value="UniProtKB-KW"/>
</dbReference>
<sequence>MSIQVENISKTIDGRPIIQDISFEWRPQRIIGLVGRNGAGKTTLFRTLANHYLPTSGTLSIDGVDVQTTPVARQKLFYVDTQNNFFDGQTLAQISALYAEGYPKFDTDRLKQLLAEEQLPFKSRYRQLSKGQRMLFQILLALVSGTAYIILDEPFDGLDILVRERIVGRIVNEIAERPTSFLISSHNLEELDGLCDQVLFIKDDRLVANYDLENLRATAKKLQLVFPDKHVPAVVKDHGKLIKVYGRVLEVYFDHYTPELEAELKAAQPVMMAPCPLTISDVFRVKLGDQRAVMGGE</sequence>
<comment type="caution">
    <text evidence="5">The sequence shown here is derived from an EMBL/GenBank/DDBJ whole genome shotgun (WGS) entry which is preliminary data.</text>
</comment>
<evidence type="ECO:0000313" key="5">
    <source>
        <dbReference type="EMBL" id="KRO26355.1"/>
    </source>
</evidence>
<dbReference type="InterPro" id="IPR027417">
    <property type="entry name" value="P-loop_NTPase"/>
</dbReference>
<keyword evidence="2 5" id="KW-0067">ATP-binding</keyword>
<reference evidence="5 6" key="1">
    <citation type="journal article" date="2015" name="Genome Announc.">
        <title>Expanding the biotechnology potential of lactobacilli through comparative genomics of 213 strains and associated genera.</title>
        <authorList>
            <person name="Sun Z."/>
            <person name="Harris H.M."/>
            <person name="McCann A."/>
            <person name="Guo C."/>
            <person name="Argimon S."/>
            <person name="Zhang W."/>
            <person name="Yang X."/>
            <person name="Jeffery I.B."/>
            <person name="Cooney J.C."/>
            <person name="Kagawa T.F."/>
            <person name="Liu W."/>
            <person name="Song Y."/>
            <person name="Salvetti E."/>
            <person name="Wrobel A."/>
            <person name="Rasinkangas P."/>
            <person name="Parkhill J."/>
            <person name="Rea M.C."/>
            <person name="O'Sullivan O."/>
            <person name="Ritari J."/>
            <person name="Douillard F.P."/>
            <person name="Paul Ross R."/>
            <person name="Yang R."/>
            <person name="Briner A.E."/>
            <person name="Felis G.E."/>
            <person name="de Vos W.M."/>
            <person name="Barrangou R."/>
            <person name="Klaenhammer T.R."/>
            <person name="Caufield P.W."/>
            <person name="Cui Y."/>
            <person name="Zhang H."/>
            <person name="O'Toole P.W."/>
        </authorList>
    </citation>
    <scope>NUCLEOTIDE SEQUENCE [LARGE SCALE GENOMIC DNA]</scope>
    <source>
        <strain evidence="5 6">DSM 21115</strain>
    </source>
</reference>
<evidence type="ECO:0000256" key="1">
    <source>
        <dbReference type="ARBA" id="ARBA00022741"/>
    </source>
</evidence>
<name>A0A0R2NR17_9LACO</name>
<proteinExistence type="predicted"/>
<dbReference type="SUPFAM" id="SSF52540">
    <property type="entry name" value="P-loop containing nucleoside triphosphate hydrolases"/>
    <property type="match status" value="1"/>
</dbReference>
<dbReference type="GO" id="GO:0016887">
    <property type="term" value="F:ATP hydrolysis activity"/>
    <property type="evidence" value="ECO:0007669"/>
    <property type="project" value="InterPro"/>
</dbReference>